<feature type="compositionally biased region" description="Basic residues" evidence="1">
    <location>
        <begin position="1"/>
        <end position="11"/>
    </location>
</feature>
<protein>
    <submittedName>
        <fullName evidence="3">Reverse transcriptase domain-containing protein</fullName>
    </submittedName>
</protein>
<accession>A0AAV4Q1F8</accession>
<feature type="compositionally biased region" description="Basic and acidic residues" evidence="1">
    <location>
        <begin position="18"/>
        <end position="33"/>
    </location>
</feature>
<keyword evidence="4" id="KW-1185">Reference proteome</keyword>
<dbReference type="GO" id="GO:0003964">
    <property type="term" value="F:RNA-directed DNA polymerase activity"/>
    <property type="evidence" value="ECO:0007669"/>
    <property type="project" value="UniProtKB-KW"/>
</dbReference>
<dbReference type="Pfam" id="PF00078">
    <property type="entry name" value="RVT_1"/>
    <property type="match status" value="1"/>
</dbReference>
<keyword evidence="3" id="KW-0808">Transferase</keyword>
<evidence type="ECO:0000313" key="4">
    <source>
        <dbReference type="Proteomes" id="UP001054945"/>
    </source>
</evidence>
<proteinExistence type="predicted"/>
<evidence type="ECO:0000256" key="1">
    <source>
        <dbReference type="SAM" id="MobiDB-lite"/>
    </source>
</evidence>
<dbReference type="InterPro" id="IPR000477">
    <property type="entry name" value="RT_dom"/>
</dbReference>
<reference evidence="3 4" key="1">
    <citation type="submission" date="2021-06" db="EMBL/GenBank/DDBJ databases">
        <title>Caerostris extrusa draft genome.</title>
        <authorList>
            <person name="Kono N."/>
            <person name="Arakawa K."/>
        </authorList>
    </citation>
    <scope>NUCLEOTIDE SEQUENCE [LARGE SCALE GENOMIC DNA]</scope>
</reference>
<feature type="region of interest" description="Disordered" evidence="1">
    <location>
        <begin position="1"/>
        <end position="33"/>
    </location>
</feature>
<dbReference type="PROSITE" id="PS50878">
    <property type="entry name" value="RT_POL"/>
    <property type="match status" value="1"/>
</dbReference>
<gene>
    <name evidence="3" type="primary">HNAJ_LOCUS8404</name>
    <name evidence="3" type="ORF">CEXT_41641</name>
</gene>
<keyword evidence="3" id="KW-0548">Nucleotidyltransferase</keyword>
<dbReference type="AlphaFoldDB" id="A0AAV4Q1F8"/>
<keyword evidence="3" id="KW-0695">RNA-directed DNA polymerase</keyword>
<evidence type="ECO:0000313" key="3">
    <source>
        <dbReference type="EMBL" id="GIY02012.1"/>
    </source>
</evidence>
<organism evidence="3 4">
    <name type="scientific">Caerostris extrusa</name>
    <name type="common">Bark spider</name>
    <name type="synonym">Caerostris bankana</name>
    <dbReference type="NCBI Taxonomy" id="172846"/>
    <lineage>
        <taxon>Eukaryota</taxon>
        <taxon>Metazoa</taxon>
        <taxon>Ecdysozoa</taxon>
        <taxon>Arthropoda</taxon>
        <taxon>Chelicerata</taxon>
        <taxon>Arachnida</taxon>
        <taxon>Araneae</taxon>
        <taxon>Araneomorphae</taxon>
        <taxon>Entelegynae</taxon>
        <taxon>Araneoidea</taxon>
        <taxon>Araneidae</taxon>
        <taxon>Caerostris</taxon>
    </lineage>
</organism>
<name>A0AAV4Q1F8_CAEEX</name>
<dbReference type="EMBL" id="BPLR01005399">
    <property type="protein sequence ID" value="GIY02012.1"/>
    <property type="molecule type" value="Genomic_DNA"/>
</dbReference>
<sequence length="207" mass="24017">MVASHWRRIVRRPGGQGRDPHRVTKEDQRGDLLSDPRARSSAISFGNLGWESGIRLSFHRERLRNSDNSSVHKGRSWQRRILCAVFVDFKTAYDLVRKENLLLKLSDMAVQSNWFHGFFNNRICRVRYNNCYSKLFIKTGLPHGAASSYTLFTIYINDLVSKLKDIDAILNTCSFADDLIVWTESPSFVRLSIELTLNKQCSFWREV</sequence>
<evidence type="ECO:0000259" key="2">
    <source>
        <dbReference type="PROSITE" id="PS50878"/>
    </source>
</evidence>
<comment type="caution">
    <text evidence="3">The sequence shown here is derived from an EMBL/GenBank/DDBJ whole genome shotgun (WGS) entry which is preliminary data.</text>
</comment>
<feature type="domain" description="Reverse transcriptase" evidence="2">
    <location>
        <begin position="1"/>
        <end position="207"/>
    </location>
</feature>
<dbReference type="Proteomes" id="UP001054945">
    <property type="component" value="Unassembled WGS sequence"/>
</dbReference>